<name>A0A943EPY3_9FIRM</name>
<dbReference type="RefSeq" id="WP_303888024.1">
    <property type="nucleotide sequence ID" value="NZ_JAGZCC010000076.1"/>
</dbReference>
<evidence type="ECO:0000313" key="2">
    <source>
        <dbReference type="Proteomes" id="UP000751224"/>
    </source>
</evidence>
<evidence type="ECO:0000313" key="1">
    <source>
        <dbReference type="EMBL" id="MBS5589053.1"/>
    </source>
</evidence>
<reference evidence="1" key="1">
    <citation type="submission" date="2021-02" db="EMBL/GenBank/DDBJ databases">
        <title>Infant gut strain persistence is associated with maternal origin, phylogeny, and functional potential including surface adhesion and iron acquisition.</title>
        <authorList>
            <person name="Lou Y.C."/>
        </authorList>
    </citation>
    <scope>NUCLEOTIDE SEQUENCE</scope>
    <source>
        <strain evidence="1">L3_108_000G1_dasL3_108_000G1_metabat.metabat.11</strain>
    </source>
</reference>
<proteinExistence type="predicted"/>
<comment type="caution">
    <text evidence="1">The sequence shown here is derived from an EMBL/GenBank/DDBJ whole genome shotgun (WGS) entry which is preliminary data.</text>
</comment>
<protein>
    <submittedName>
        <fullName evidence="1">Uncharacterized protein</fullName>
    </submittedName>
</protein>
<organism evidence="1 2">
    <name type="scientific">Thomasclavelia spiroformis</name>
    <dbReference type="NCBI Taxonomy" id="29348"/>
    <lineage>
        <taxon>Bacteria</taxon>
        <taxon>Bacillati</taxon>
        <taxon>Bacillota</taxon>
        <taxon>Erysipelotrichia</taxon>
        <taxon>Erysipelotrichales</taxon>
        <taxon>Coprobacillaceae</taxon>
        <taxon>Thomasclavelia</taxon>
    </lineage>
</organism>
<accession>A0A943EPY3</accession>
<dbReference type="PROSITE" id="PS51257">
    <property type="entry name" value="PROKAR_LIPOPROTEIN"/>
    <property type="match status" value="1"/>
</dbReference>
<dbReference type="AlphaFoldDB" id="A0A943EPY3"/>
<gene>
    <name evidence="1" type="ORF">KHX14_09675</name>
</gene>
<dbReference type="EMBL" id="JAGZCC010000076">
    <property type="protein sequence ID" value="MBS5589053.1"/>
    <property type="molecule type" value="Genomic_DNA"/>
</dbReference>
<sequence>MKKLVKLLLVMILWIGLIGCQPKEKNNYTGTYTLKYFYVEGCSNCEYFSKNGLPLIEEEFGDHIKIIKYDMDDRESVDEVRNAYDEVVNNIIDFNQDDYGFGPFLVLDGYFAQLGVEDVDYFLKNLISAINDNQLSEPMGNDTYYYFKDGKIKEG</sequence>
<dbReference type="Proteomes" id="UP000751224">
    <property type="component" value="Unassembled WGS sequence"/>
</dbReference>